<feature type="region of interest" description="Disordered" evidence="1">
    <location>
        <begin position="1"/>
        <end position="38"/>
    </location>
</feature>
<dbReference type="EMBL" id="VSRR010070885">
    <property type="protein sequence ID" value="MPC86240.1"/>
    <property type="molecule type" value="Genomic_DNA"/>
</dbReference>
<dbReference type="Proteomes" id="UP000324222">
    <property type="component" value="Unassembled WGS sequence"/>
</dbReference>
<organism evidence="2 3">
    <name type="scientific">Portunus trituberculatus</name>
    <name type="common">Swimming crab</name>
    <name type="synonym">Neptunus trituberculatus</name>
    <dbReference type="NCBI Taxonomy" id="210409"/>
    <lineage>
        <taxon>Eukaryota</taxon>
        <taxon>Metazoa</taxon>
        <taxon>Ecdysozoa</taxon>
        <taxon>Arthropoda</taxon>
        <taxon>Crustacea</taxon>
        <taxon>Multicrustacea</taxon>
        <taxon>Malacostraca</taxon>
        <taxon>Eumalacostraca</taxon>
        <taxon>Eucarida</taxon>
        <taxon>Decapoda</taxon>
        <taxon>Pleocyemata</taxon>
        <taxon>Brachyura</taxon>
        <taxon>Eubrachyura</taxon>
        <taxon>Portunoidea</taxon>
        <taxon>Portunidae</taxon>
        <taxon>Portuninae</taxon>
        <taxon>Portunus</taxon>
    </lineage>
</organism>
<dbReference type="AlphaFoldDB" id="A0A5B7INU7"/>
<sequence>MCPKCQKHNPVKTQPTAVRRSKVKEPWELAQVDSTGKD</sequence>
<accession>A0A5B7INU7</accession>
<evidence type="ECO:0000313" key="3">
    <source>
        <dbReference type="Proteomes" id="UP000324222"/>
    </source>
</evidence>
<proteinExistence type="predicted"/>
<evidence type="ECO:0000256" key="1">
    <source>
        <dbReference type="SAM" id="MobiDB-lite"/>
    </source>
</evidence>
<name>A0A5B7INU7_PORTR</name>
<keyword evidence="3" id="KW-1185">Reference proteome</keyword>
<feature type="compositionally biased region" description="Basic residues" evidence="1">
    <location>
        <begin position="1"/>
        <end position="10"/>
    </location>
</feature>
<gene>
    <name evidence="2" type="ORF">E2C01_081062</name>
</gene>
<comment type="caution">
    <text evidence="2">The sequence shown here is derived from an EMBL/GenBank/DDBJ whole genome shotgun (WGS) entry which is preliminary data.</text>
</comment>
<reference evidence="2 3" key="1">
    <citation type="submission" date="2019-05" db="EMBL/GenBank/DDBJ databases">
        <title>Another draft genome of Portunus trituberculatus and its Hox gene families provides insights of decapod evolution.</title>
        <authorList>
            <person name="Jeong J.-H."/>
            <person name="Song I."/>
            <person name="Kim S."/>
            <person name="Choi T."/>
            <person name="Kim D."/>
            <person name="Ryu S."/>
            <person name="Kim W."/>
        </authorList>
    </citation>
    <scope>NUCLEOTIDE SEQUENCE [LARGE SCALE GENOMIC DNA]</scope>
    <source>
        <tissue evidence="2">Muscle</tissue>
    </source>
</reference>
<protein>
    <submittedName>
        <fullName evidence="2">Uncharacterized protein</fullName>
    </submittedName>
</protein>
<evidence type="ECO:0000313" key="2">
    <source>
        <dbReference type="EMBL" id="MPC86240.1"/>
    </source>
</evidence>